<name>A0A1I1FTR6_9ACTN</name>
<evidence type="ECO:0000313" key="3">
    <source>
        <dbReference type="Proteomes" id="UP000199207"/>
    </source>
</evidence>
<feature type="compositionally biased region" description="Pro residues" evidence="1">
    <location>
        <begin position="123"/>
        <end position="134"/>
    </location>
</feature>
<feature type="region of interest" description="Disordered" evidence="1">
    <location>
        <begin position="1"/>
        <end position="23"/>
    </location>
</feature>
<dbReference type="GO" id="GO:0016491">
    <property type="term" value="F:oxidoreductase activity"/>
    <property type="evidence" value="ECO:0007669"/>
    <property type="project" value="InterPro"/>
</dbReference>
<accession>A0A1I1FTR6</accession>
<dbReference type="Gene3D" id="3.40.109.10">
    <property type="entry name" value="NADH Oxidase"/>
    <property type="match status" value="2"/>
</dbReference>
<dbReference type="InterPro" id="IPR000415">
    <property type="entry name" value="Nitroreductase-like"/>
</dbReference>
<dbReference type="STRING" id="910347.SAMN05421773_101866"/>
<dbReference type="InterPro" id="IPR050627">
    <property type="entry name" value="Nitroreductase/BluB"/>
</dbReference>
<organism evidence="2 3">
    <name type="scientific">Streptomyces aidingensis</name>
    <dbReference type="NCBI Taxonomy" id="910347"/>
    <lineage>
        <taxon>Bacteria</taxon>
        <taxon>Bacillati</taxon>
        <taxon>Actinomycetota</taxon>
        <taxon>Actinomycetes</taxon>
        <taxon>Kitasatosporales</taxon>
        <taxon>Streptomycetaceae</taxon>
        <taxon>Streptomyces</taxon>
    </lineage>
</organism>
<dbReference type="EMBL" id="FOLM01000001">
    <property type="protein sequence ID" value="SFC02691.1"/>
    <property type="molecule type" value="Genomic_DNA"/>
</dbReference>
<evidence type="ECO:0008006" key="4">
    <source>
        <dbReference type="Google" id="ProtNLM"/>
    </source>
</evidence>
<evidence type="ECO:0000313" key="2">
    <source>
        <dbReference type="EMBL" id="SFC02691.1"/>
    </source>
</evidence>
<dbReference type="PANTHER" id="PTHR23026">
    <property type="entry name" value="NADPH NITROREDUCTASE"/>
    <property type="match status" value="1"/>
</dbReference>
<feature type="compositionally biased region" description="Low complexity" evidence="1">
    <location>
        <begin position="1"/>
        <end position="10"/>
    </location>
</feature>
<sequence>MQPEQPVQPEQPAPSGRRETVGEETARSLVRAATAAPSMHNAQPWRFRLLRASGTIELRADLGRVLPHTDPTGRGLHIGCGAAVFNLRVAAAGAGWDASVRLLPAPEDPRLLATIGLDRAAPAPGPGRPRPRPAPAGHEDPAGLIPLGSAVFRRHTNRFPFRDEPVHQVLRAQLADAAAREGAQLVFPDDWHTRNVLELTRDAEGRDAADPGRLKDLDRWTRTGDAAGAAVDGVPEYAFGPRQRDGHRVIRDFAGRGPDREAAGFEAAPQLALLGTTEDRPFDWLRAGEALERVLLTATLRGLSVSLTSQALEWEDLRPPVRDPVGGAGFVQMVLRIGYGPGIPATPRRPVDEVLEIV</sequence>
<keyword evidence="3" id="KW-1185">Reference proteome</keyword>
<dbReference type="AlphaFoldDB" id="A0A1I1FTR6"/>
<gene>
    <name evidence="2" type="ORF">SAMN05421773_101866</name>
</gene>
<protein>
    <recommendedName>
        <fullName evidence="4">Nitroreductase family protein</fullName>
    </recommendedName>
</protein>
<reference evidence="2 3" key="1">
    <citation type="submission" date="2016-10" db="EMBL/GenBank/DDBJ databases">
        <authorList>
            <person name="de Groot N.N."/>
        </authorList>
    </citation>
    <scope>NUCLEOTIDE SEQUENCE [LARGE SCALE GENOMIC DNA]</scope>
    <source>
        <strain evidence="2 3">CGMCC 4.5739</strain>
    </source>
</reference>
<dbReference type="Proteomes" id="UP000199207">
    <property type="component" value="Unassembled WGS sequence"/>
</dbReference>
<feature type="region of interest" description="Disordered" evidence="1">
    <location>
        <begin position="118"/>
        <end position="140"/>
    </location>
</feature>
<evidence type="ECO:0000256" key="1">
    <source>
        <dbReference type="SAM" id="MobiDB-lite"/>
    </source>
</evidence>
<dbReference type="PANTHER" id="PTHR23026:SF123">
    <property type="entry name" value="NAD(P)H NITROREDUCTASE RV3131-RELATED"/>
    <property type="match status" value="1"/>
</dbReference>
<dbReference type="SUPFAM" id="SSF55469">
    <property type="entry name" value="FMN-dependent nitroreductase-like"/>
    <property type="match status" value="2"/>
</dbReference>
<proteinExistence type="predicted"/>
<dbReference type="NCBIfam" id="NF047509">
    <property type="entry name" value="Rv3131_FMN_oxido"/>
    <property type="match status" value="1"/>
</dbReference>